<evidence type="ECO:0000256" key="4">
    <source>
        <dbReference type="SAM" id="MobiDB-lite"/>
    </source>
</evidence>
<dbReference type="Gene3D" id="3.30.160.60">
    <property type="entry name" value="Classic Zinc Finger"/>
    <property type="match status" value="3"/>
</dbReference>
<sequence length="761" mass="84623">MGFEPATEGPCRSQGGVTSHCATKASDCIGDRTYCIQQGHVALKVSWRQGHPKCQLKQGQEGKTISSSGWLTHIPSANDRHEQNVELCRKGAELQLWTLRLIDKGEALSMWYGEELAREVGVPILTPLHIRGYNEYVCTTCESVFAHPNTLKAHILLQCPEGRASPKPTNSTADNQLVPFDRLLSNLRNPSKSASRGRQEQIGQGRSGQGSREGVKRISNCHAVSSNKCDEDFSEAFDKIKEENNDADAFNTKLENGCGRATHQENARSRERQSAFRKPSVATVESSAVKFQQLVSPNRSSPPSSSLSVSLSSYSSPSSGADDSLNMSPDSSTDQSSALNLSIRIPSNEPLRPAVPVLESVAPDLRRFPAVNPSYPSLNQWSQALAANNLIAQTFASLPMHALSPRVVANSCVSDFQSFGQPAVLGGHYYHSNQQQQQMCSQSAGLYSAFKHLTFSPARSNRIPFQCRFHPYHQQQLINPHRKLEDLHHHHHQHYRFPPHNHLHLQQDLRQQQQHQQHRDRSPLSSPPSDTSHFLSKAGVSSPLSSPVCRRSCHQHHLIHQKPTPPPPPPQPPRTTATNIYGLALPSDKEPLDLLPQAYFANKSKKGHLCLYCGKIYSRKYGLKIHMRTHNGYKPLKCKICFRPFGDPSNLNKHVRLHAQGETPYRCDFCGKVLVRRRDLDRHIKSRHPVGGIRTNVRCDARDNDIGDDEDDEDDEEEGEEGEQEMEETGDVIDVSTADDSLPRSVSESAVHSSIGLASSL</sequence>
<dbReference type="FunFam" id="3.30.160.60:FF:000616">
    <property type="entry name" value="PR domain zinc finger protein 13"/>
    <property type="match status" value="1"/>
</dbReference>
<dbReference type="Gene3D" id="2.170.270.10">
    <property type="entry name" value="SET domain"/>
    <property type="match status" value="1"/>
</dbReference>
<evidence type="ECO:0000313" key="6">
    <source>
        <dbReference type="EMBL" id="GFO15340.1"/>
    </source>
</evidence>
<dbReference type="Pfam" id="PF00096">
    <property type="entry name" value="zf-C2H2"/>
    <property type="match status" value="3"/>
</dbReference>
<dbReference type="InterPro" id="IPR013087">
    <property type="entry name" value="Znf_C2H2_type"/>
</dbReference>
<keyword evidence="3" id="KW-0863">Zinc-finger</keyword>
<dbReference type="Proteomes" id="UP000735302">
    <property type="component" value="Unassembled WGS sequence"/>
</dbReference>
<dbReference type="PANTHER" id="PTHR16515:SF21">
    <property type="entry name" value="PR DOMAIN ZINC FINGER PROTEIN 13"/>
    <property type="match status" value="1"/>
</dbReference>
<dbReference type="GO" id="GO:0005634">
    <property type="term" value="C:nucleus"/>
    <property type="evidence" value="ECO:0007669"/>
    <property type="project" value="TreeGrafter"/>
</dbReference>
<dbReference type="InterPro" id="IPR046341">
    <property type="entry name" value="SET_dom_sf"/>
</dbReference>
<keyword evidence="3" id="KW-0862">Zinc</keyword>
<dbReference type="PROSITE" id="PS50157">
    <property type="entry name" value="ZINC_FINGER_C2H2_2"/>
    <property type="match status" value="3"/>
</dbReference>
<keyword evidence="3" id="KW-0479">Metal-binding</keyword>
<dbReference type="EMBL" id="BLXT01004605">
    <property type="protein sequence ID" value="GFO15340.1"/>
    <property type="molecule type" value="Genomic_DNA"/>
</dbReference>
<keyword evidence="1" id="KW-0805">Transcription regulation</keyword>
<keyword evidence="7" id="KW-1185">Reference proteome</keyword>
<protein>
    <submittedName>
        <fullName evidence="6">PR domain Zinc finger protein 13</fullName>
    </submittedName>
</protein>
<dbReference type="AlphaFoldDB" id="A0AAV4B3Z9"/>
<dbReference type="GO" id="GO:0008270">
    <property type="term" value="F:zinc ion binding"/>
    <property type="evidence" value="ECO:0007669"/>
    <property type="project" value="UniProtKB-KW"/>
</dbReference>
<dbReference type="SMART" id="SM00355">
    <property type="entry name" value="ZnF_C2H2"/>
    <property type="match status" value="4"/>
</dbReference>
<dbReference type="GO" id="GO:0010468">
    <property type="term" value="P:regulation of gene expression"/>
    <property type="evidence" value="ECO:0007669"/>
    <property type="project" value="TreeGrafter"/>
</dbReference>
<dbReference type="InterPro" id="IPR036236">
    <property type="entry name" value="Znf_C2H2_sf"/>
</dbReference>
<feature type="compositionally biased region" description="Low complexity" evidence="4">
    <location>
        <begin position="296"/>
        <end position="319"/>
    </location>
</feature>
<dbReference type="SUPFAM" id="SSF57667">
    <property type="entry name" value="beta-beta-alpha zinc fingers"/>
    <property type="match status" value="2"/>
</dbReference>
<dbReference type="InterPro" id="IPR001214">
    <property type="entry name" value="SET_dom"/>
</dbReference>
<dbReference type="InterPro" id="IPR050331">
    <property type="entry name" value="Zinc_finger"/>
</dbReference>
<accession>A0AAV4B3Z9</accession>
<evidence type="ECO:0000256" key="2">
    <source>
        <dbReference type="ARBA" id="ARBA00023163"/>
    </source>
</evidence>
<feature type="compositionally biased region" description="Polar residues" evidence="4">
    <location>
        <begin position="744"/>
        <end position="761"/>
    </location>
</feature>
<dbReference type="FunFam" id="3.30.160.60:FF:000743">
    <property type="entry name" value="PR domain zinc finger protein 13"/>
    <property type="match status" value="1"/>
</dbReference>
<comment type="caution">
    <text evidence="6">The sequence shown here is derived from an EMBL/GenBank/DDBJ whole genome shotgun (WGS) entry which is preliminary data.</text>
</comment>
<dbReference type="PANTHER" id="PTHR16515">
    <property type="entry name" value="PR DOMAIN ZINC FINGER PROTEIN"/>
    <property type="match status" value="1"/>
</dbReference>
<dbReference type="PROSITE" id="PS00028">
    <property type="entry name" value="ZINC_FINGER_C2H2_1"/>
    <property type="match status" value="3"/>
</dbReference>
<feature type="compositionally biased region" description="Basic residues" evidence="4">
    <location>
        <begin position="551"/>
        <end position="560"/>
    </location>
</feature>
<evidence type="ECO:0000313" key="7">
    <source>
        <dbReference type="Proteomes" id="UP000735302"/>
    </source>
</evidence>
<organism evidence="6 7">
    <name type="scientific">Plakobranchus ocellatus</name>
    <dbReference type="NCBI Taxonomy" id="259542"/>
    <lineage>
        <taxon>Eukaryota</taxon>
        <taxon>Metazoa</taxon>
        <taxon>Spiralia</taxon>
        <taxon>Lophotrochozoa</taxon>
        <taxon>Mollusca</taxon>
        <taxon>Gastropoda</taxon>
        <taxon>Heterobranchia</taxon>
        <taxon>Euthyneura</taxon>
        <taxon>Panpulmonata</taxon>
        <taxon>Sacoglossa</taxon>
        <taxon>Placobranchoidea</taxon>
        <taxon>Plakobranchidae</taxon>
        <taxon>Plakobranchus</taxon>
    </lineage>
</organism>
<dbReference type="Pfam" id="PF21549">
    <property type="entry name" value="PRDM2_PR"/>
    <property type="match status" value="1"/>
</dbReference>
<keyword evidence="2" id="KW-0804">Transcription</keyword>
<evidence type="ECO:0000256" key="3">
    <source>
        <dbReference type="PROSITE-ProRule" id="PRU00042"/>
    </source>
</evidence>
<feature type="domain" description="C2H2-type" evidence="5">
    <location>
        <begin position="608"/>
        <end position="635"/>
    </location>
</feature>
<feature type="region of interest" description="Disordered" evidence="4">
    <location>
        <begin position="699"/>
        <end position="761"/>
    </location>
</feature>
<gene>
    <name evidence="6" type="ORF">PoB_004184500</name>
</gene>
<feature type="region of interest" description="Disordered" evidence="4">
    <location>
        <begin position="506"/>
        <end position="579"/>
    </location>
</feature>
<name>A0AAV4B3Z9_9GAST</name>
<feature type="region of interest" description="Disordered" evidence="4">
    <location>
        <begin position="188"/>
        <end position="215"/>
    </location>
</feature>
<feature type="domain" description="C2H2-type" evidence="5">
    <location>
        <begin position="636"/>
        <end position="663"/>
    </location>
</feature>
<feature type="domain" description="C2H2-type" evidence="5">
    <location>
        <begin position="665"/>
        <end position="688"/>
    </location>
</feature>
<reference evidence="6 7" key="1">
    <citation type="journal article" date="2021" name="Elife">
        <title>Chloroplast acquisition without the gene transfer in kleptoplastic sea slugs, Plakobranchus ocellatus.</title>
        <authorList>
            <person name="Maeda T."/>
            <person name="Takahashi S."/>
            <person name="Yoshida T."/>
            <person name="Shimamura S."/>
            <person name="Takaki Y."/>
            <person name="Nagai Y."/>
            <person name="Toyoda A."/>
            <person name="Suzuki Y."/>
            <person name="Arimoto A."/>
            <person name="Ishii H."/>
            <person name="Satoh N."/>
            <person name="Nishiyama T."/>
            <person name="Hasebe M."/>
            <person name="Maruyama T."/>
            <person name="Minagawa J."/>
            <person name="Obokata J."/>
            <person name="Shigenobu S."/>
        </authorList>
    </citation>
    <scope>NUCLEOTIDE SEQUENCE [LARGE SCALE GENOMIC DNA]</scope>
</reference>
<feature type="compositionally biased region" description="Acidic residues" evidence="4">
    <location>
        <begin position="706"/>
        <end position="731"/>
    </location>
</feature>
<feature type="compositionally biased region" description="Polar residues" evidence="4">
    <location>
        <begin position="325"/>
        <end position="338"/>
    </location>
</feature>
<feature type="region of interest" description="Disordered" evidence="4">
    <location>
        <begin position="294"/>
        <end position="338"/>
    </location>
</feature>
<feature type="compositionally biased region" description="Basic and acidic residues" evidence="4">
    <location>
        <begin position="262"/>
        <end position="274"/>
    </location>
</feature>
<feature type="compositionally biased region" description="Pro residues" evidence="4">
    <location>
        <begin position="563"/>
        <end position="573"/>
    </location>
</feature>
<feature type="compositionally biased region" description="Low complexity" evidence="4">
    <location>
        <begin position="506"/>
        <end position="515"/>
    </location>
</feature>
<proteinExistence type="predicted"/>
<evidence type="ECO:0000259" key="5">
    <source>
        <dbReference type="PROSITE" id="PS50157"/>
    </source>
</evidence>
<feature type="compositionally biased region" description="Low complexity" evidence="4">
    <location>
        <begin position="200"/>
        <end position="212"/>
    </location>
</feature>
<evidence type="ECO:0000256" key="1">
    <source>
        <dbReference type="ARBA" id="ARBA00023015"/>
    </source>
</evidence>
<feature type="region of interest" description="Disordered" evidence="4">
    <location>
        <begin position="251"/>
        <end position="281"/>
    </location>
</feature>